<dbReference type="EMBL" id="JBBHKQ010000002">
    <property type="protein sequence ID" value="MEJ5902387.1"/>
    <property type="molecule type" value="Genomic_DNA"/>
</dbReference>
<evidence type="ECO:0000313" key="1">
    <source>
        <dbReference type="EMBL" id="MEJ5902387.1"/>
    </source>
</evidence>
<organism evidence="1 2">
    <name type="scientific">Ochrobactrum teleogrylli</name>
    <dbReference type="NCBI Taxonomy" id="2479765"/>
    <lineage>
        <taxon>Bacteria</taxon>
        <taxon>Pseudomonadati</taxon>
        <taxon>Pseudomonadota</taxon>
        <taxon>Alphaproteobacteria</taxon>
        <taxon>Hyphomicrobiales</taxon>
        <taxon>Brucellaceae</taxon>
        <taxon>Brucella/Ochrobactrum group</taxon>
        <taxon>Ochrobactrum</taxon>
    </lineage>
</organism>
<gene>
    <name evidence="1" type="ORF">WIX40_20015</name>
</gene>
<reference evidence="1 2" key="1">
    <citation type="submission" date="2024-03" db="EMBL/GenBank/DDBJ databases">
        <title>Reference genomes for the five species model microbial community.</title>
        <authorList>
            <person name="Padfield D."/>
        </authorList>
    </citation>
    <scope>NUCLEOTIDE SEQUENCE [LARGE SCALE GENOMIC DNA]</scope>
    <source>
        <strain evidence="1 2">AB1</strain>
    </source>
</reference>
<proteinExistence type="predicted"/>
<dbReference type="RefSeq" id="WP_339441676.1">
    <property type="nucleotide sequence ID" value="NZ_JBBHKQ010000002.1"/>
</dbReference>
<sequence>MATVPAMPEMSPVRPVSPIKRRFALYVLSSDAIASVIVLSLLDFLTRQEVVTFKPIVAIAFQADNPPSLEAAAKLRDLVYMALVNFHTLTIRDEGSDGQESWMEKPQYILRLRYLMEEKSEILWWQVEDKIDNILVGSGVEKTSGSGQFVNQERMALASEISQKIAASTGLVNARLVNKTNDTVLGNVRNLIGHCFRLWKPICVMKKGSKLPQLLSKRCHLILTIQI</sequence>
<comment type="caution">
    <text evidence="1">The sequence shown here is derived from an EMBL/GenBank/DDBJ whole genome shotgun (WGS) entry which is preliminary data.</text>
</comment>
<dbReference type="AlphaFoldDB" id="A0ABD5K2T3"/>
<evidence type="ECO:0000313" key="2">
    <source>
        <dbReference type="Proteomes" id="UP001362311"/>
    </source>
</evidence>
<protein>
    <submittedName>
        <fullName evidence="1">Uncharacterized protein</fullName>
    </submittedName>
</protein>
<accession>A0ABD5K2T3</accession>
<dbReference type="Proteomes" id="UP001362311">
    <property type="component" value="Unassembled WGS sequence"/>
</dbReference>
<name>A0ABD5K2T3_9HYPH</name>